<dbReference type="Gene3D" id="1.25.40.20">
    <property type="entry name" value="Ankyrin repeat-containing domain"/>
    <property type="match status" value="2"/>
</dbReference>
<accession>A0A8C3N1J9</accession>
<dbReference type="PROSITE" id="PS50088">
    <property type="entry name" value="ANK_REPEAT"/>
    <property type="match status" value="4"/>
</dbReference>
<evidence type="ECO:0000256" key="5">
    <source>
        <dbReference type="SAM" id="MobiDB-lite"/>
    </source>
</evidence>
<keyword evidence="4" id="KW-0539">Nucleus</keyword>
<dbReference type="AlphaFoldDB" id="A0A8C3N1J9"/>
<evidence type="ECO:0000256" key="1">
    <source>
        <dbReference type="ARBA" id="ARBA00004123"/>
    </source>
</evidence>
<evidence type="ECO:0000256" key="3">
    <source>
        <dbReference type="ARBA" id="ARBA00023043"/>
    </source>
</evidence>
<dbReference type="SUPFAM" id="SSF48403">
    <property type="entry name" value="Ankyrin repeat"/>
    <property type="match status" value="1"/>
</dbReference>
<reference evidence="6" key="2">
    <citation type="submission" date="2025-08" db="UniProtKB">
        <authorList>
            <consortium name="Ensembl"/>
        </authorList>
    </citation>
    <scope>IDENTIFICATION</scope>
</reference>
<name>A0A8C3N1J9_GEOPR</name>
<dbReference type="GO" id="GO:0061629">
    <property type="term" value="F:RNA polymerase II-specific DNA-binding transcription factor binding"/>
    <property type="evidence" value="ECO:0007669"/>
    <property type="project" value="TreeGrafter"/>
</dbReference>
<protein>
    <submittedName>
        <fullName evidence="6">Uncharacterized protein</fullName>
    </submittedName>
</protein>
<comment type="subcellular location">
    <subcellularLocation>
        <location evidence="1">Nucleus</location>
    </subcellularLocation>
</comment>
<dbReference type="GO" id="GO:0005634">
    <property type="term" value="C:nucleus"/>
    <property type="evidence" value="ECO:0007669"/>
    <property type="project" value="UniProtKB-SubCell"/>
</dbReference>
<dbReference type="PANTHER" id="PTHR24126:SF3">
    <property type="entry name" value="ANKYRIN REPEAT DOMAIN-CONTAINING PROTEIN 2"/>
    <property type="match status" value="1"/>
</dbReference>
<evidence type="ECO:0000313" key="7">
    <source>
        <dbReference type="Proteomes" id="UP000694382"/>
    </source>
</evidence>
<evidence type="ECO:0000313" key="6">
    <source>
        <dbReference type="Ensembl" id="ENSCPVP00000012536.2"/>
    </source>
</evidence>
<dbReference type="Pfam" id="PF12796">
    <property type="entry name" value="Ank_2"/>
    <property type="match status" value="2"/>
</dbReference>
<dbReference type="InterPro" id="IPR002110">
    <property type="entry name" value="Ankyrin_rpt"/>
</dbReference>
<dbReference type="Proteomes" id="UP000694382">
    <property type="component" value="Chromosome 6"/>
</dbReference>
<feature type="compositionally biased region" description="Basic and acidic residues" evidence="5">
    <location>
        <begin position="28"/>
        <end position="50"/>
    </location>
</feature>
<organism evidence="6 7">
    <name type="scientific">Geospiza parvula</name>
    <name type="common">Small tree-finch</name>
    <name type="synonym">Camarhynchus parvulus</name>
    <dbReference type="NCBI Taxonomy" id="87175"/>
    <lineage>
        <taxon>Eukaryota</taxon>
        <taxon>Metazoa</taxon>
        <taxon>Chordata</taxon>
        <taxon>Craniata</taxon>
        <taxon>Vertebrata</taxon>
        <taxon>Euteleostomi</taxon>
        <taxon>Archelosauria</taxon>
        <taxon>Archosauria</taxon>
        <taxon>Dinosauria</taxon>
        <taxon>Saurischia</taxon>
        <taxon>Theropoda</taxon>
        <taxon>Coelurosauria</taxon>
        <taxon>Aves</taxon>
        <taxon>Neognathae</taxon>
        <taxon>Neoaves</taxon>
        <taxon>Telluraves</taxon>
        <taxon>Australaves</taxon>
        <taxon>Passeriformes</taxon>
        <taxon>Thraupidae</taxon>
        <taxon>Camarhynchus</taxon>
    </lineage>
</organism>
<evidence type="ECO:0000256" key="2">
    <source>
        <dbReference type="ARBA" id="ARBA00022737"/>
    </source>
</evidence>
<dbReference type="FunFam" id="1.25.40.20:FF:000503">
    <property type="entry name" value="Ankyrin repeat domain 2 (stretch responsive muscle)"/>
    <property type="match status" value="1"/>
</dbReference>
<dbReference type="FunFam" id="1.25.40.20:FF:000093">
    <property type="entry name" value="ankyrin repeat domain-containing protein 2"/>
    <property type="match status" value="1"/>
</dbReference>
<proteinExistence type="predicted"/>
<keyword evidence="3" id="KW-0040">ANK repeat</keyword>
<sequence>WGWRGESGPESRRVTMELDVERAKELIEQKLAEEEKEEKLKGDGPREPPAVERMNTPELEEEKRRGPRNWGLEAIKGQEKVRRSSVDLRREIIDVGSIQRLIELRKQRRQRRAERAATPEPTPSPEPLEIDGPVEPETFLRAAVQGKMHIIEKFLADGGSPTLFHRTALHRSSLEGHMEILQKLLDTGATVDFRDRLDCTAVHWACRGGHLDAVKLLQDRGADLNVKDKLLSTPLHVATRTGHLDIVEHLIHCGVDINAPDREGDTALHDATRLSRYKIIKTLILHGADMMAKNEAGKTPTDLVQQWQVDTRQALETNEQPQGEMEVPA</sequence>
<dbReference type="PANTHER" id="PTHR24126">
    <property type="entry name" value="ANKYRIN REPEAT, PH AND SEC7 DOMAIN CONTAINING PROTEIN SECG-RELATED"/>
    <property type="match status" value="1"/>
</dbReference>
<dbReference type="SMART" id="SM00248">
    <property type="entry name" value="ANK"/>
    <property type="match status" value="4"/>
</dbReference>
<dbReference type="PROSITE" id="PS50297">
    <property type="entry name" value="ANK_REP_REGION"/>
    <property type="match status" value="4"/>
</dbReference>
<dbReference type="GO" id="GO:0005737">
    <property type="term" value="C:cytoplasm"/>
    <property type="evidence" value="ECO:0007669"/>
    <property type="project" value="UniProtKB-ARBA"/>
</dbReference>
<dbReference type="GO" id="GO:0006357">
    <property type="term" value="P:regulation of transcription by RNA polymerase II"/>
    <property type="evidence" value="ECO:0007669"/>
    <property type="project" value="TreeGrafter"/>
</dbReference>
<accession>A0A8U8AII9</accession>
<feature type="region of interest" description="Disordered" evidence="5">
    <location>
        <begin position="109"/>
        <end position="133"/>
    </location>
</feature>
<reference evidence="6" key="3">
    <citation type="submission" date="2025-09" db="UniProtKB">
        <authorList>
            <consortium name="Ensembl"/>
        </authorList>
    </citation>
    <scope>IDENTIFICATION</scope>
</reference>
<reference evidence="6" key="1">
    <citation type="submission" date="2020-02" db="EMBL/GenBank/DDBJ databases">
        <authorList>
            <person name="Enbody D E."/>
            <person name="Pettersson E M."/>
        </authorList>
    </citation>
    <scope>NUCLEOTIDE SEQUENCE [LARGE SCALE GENOMIC DNA]</scope>
</reference>
<keyword evidence="7" id="KW-1185">Reference proteome</keyword>
<dbReference type="InterPro" id="IPR036770">
    <property type="entry name" value="Ankyrin_rpt-contain_sf"/>
</dbReference>
<evidence type="ECO:0000256" key="4">
    <source>
        <dbReference type="ARBA" id="ARBA00023242"/>
    </source>
</evidence>
<dbReference type="PRINTS" id="PR01415">
    <property type="entry name" value="ANKYRIN"/>
</dbReference>
<dbReference type="Ensembl" id="ENSCPVT00000013108.2">
    <property type="protein sequence ID" value="ENSCPVP00000012536.2"/>
    <property type="gene ID" value="ENSCPVG00000009164.2"/>
</dbReference>
<keyword evidence="2" id="KW-0677">Repeat</keyword>
<feature type="region of interest" description="Disordered" evidence="5">
    <location>
        <begin position="28"/>
        <end position="65"/>
    </location>
</feature>